<dbReference type="Proteomes" id="UP001305647">
    <property type="component" value="Unassembled WGS sequence"/>
</dbReference>
<evidence type="ECO:0000313" key="2">
    <source>
        <dbReference type="Proteomes" id="UP001305647"/>
    </source>
</evidence>
<comment type="caution">
    <text evidence="1">The sequence shown here is derived from an EMBL/GenBank/DDBJ whole genome shotgun (WGS) entry which is preliminary data.</text>
</comment>
<gene>
    <name evidence="1" type="ORF">N658DRAFT_521381</name>
</gene>
<sequence length="258" mass="28440">MSQCSQPLGDRHCTASSCQNALVSATHRETGGRTNLRVMRGCDNLLLASRLVRALPSTKAWFGPCAALLDQAFPLSLSLPLPSPLSHQSPRIVATGRDRVGERARRLRCLTRNSGHQQVGLSCSPGYSVGPTDCYYKRAVPHLDSDKASRGGEPQRNIVEALAESQGLRLCIVVASWHWHARCAGDIFIFLYIHNPMRGSWVLRIPDLLGDGLTLPPARARFLACHQSSLHRQSNEKWRVWGTTHPPRPMAARSRVSG</sequence>
<dbReference type="EMBL" id="MU863626">
    <property type="protein sequence ID" value="KAK4104803.1"/>
    <property type="molecule type" value="Genomic_DNA"/>
</dbReference>
<accession>A0AAN6T4T4</accession>
<proteinExistence type="predicted"/>
<protein>
    <submittedName>
        <fullName evidence="1">Uncharacterized protein</fullName>
    </submittedName>
</protein>
<name>A0AAN6T4T4_9PEZI</name>
<organism evidence="1 2">
    <name type="scientific">Parathielavia hyrcaniae</name>
    <dbReference type="NCBI Taxonomy" id="113614"/>
    <lineage>
        <taxon>Eukaryota</taxon>
        <taxon>Fungi</taxon>
        <taxon>Dikarya</taxon>
        <taxon>Ascomycota</taxon>
        <taxon>Pezizomycotina</taxon>
        <taxon>Sordariomycetes</taxon>
        <taxon>Sordariomycetidae</taxon>
        <taxon>Sordariales</taxon>
        <taxon>Chaetomiaceae</taxon>
        <taxon>Parathielavia</taxon>
    </lineage>
</organism>
<evidence type="ECO:0000313" key="1">
    <source>
        <dbReference type="EMBL" id="KAK4104803.1"/>
    </source>
</evidence>
<keyword evidence="2" id="KW-1185">Reference proteome</keyword>
<dbReference type="AlphaFoldDB" id="A0AAN6T4T4"/>
<reference evidence="1" key="2">
    <citation type="submission" date="2023-05" db="EMBL/GenBank/DDBJ databases">
        <authorList>
            <consortium name="Lawrence Berkeley National Laboratory"/>
            <person name="Steindorff A."/>
            <person name="Hensen N."/>
            <person name="Bonometti L."/>
            <person name="Westerberg I."/>
            <person name="Brannstrom I.O."/>
            <person name="Guillou S."/>
            <person name="Cros-Aarteil S."/>
            <person name="Calhoun S."/>
            <person name="Haridas S."/>
            <person name="Kuo A."/>
            <person name="Mondo S."/>
            <person name="Pangilinan J."/>
            <person name="Riley R."/>
            <person name="Labutti K."/>
            <person name="Andreopoulos B."/>
            <person name="Lipzen A."/>
            <person name="Chen C."/>
            <person name="Yanf M."/>
            <person name="Daum C."/>
            <person name="Ng V."/>
            <person name="Clum A."/>
            <person name="Ohm R."/>
            <person name="Martin F."/>
            <person name="Silar P."/>
            <person name="Natvig D."/>
            <person name="Lalanne C."/>
            <person name="Gautier V."/>
            <person name="Ament-Velasquez S.L."/>
            <person name="Kruys A."/>
            <person name="Hutchinson M.I."/>
            <person name="Powell A.J."/>
            <person name="Barry K."/>
            <person name="Miller A.N."/>
            <person name="Grigoriev I.V."/>
            <person name="Debuchy R."/>
            <person name="Gladieux P."/>
            <person name="Thoren M.H."/>
            <person name="Johannesson H."/>
        </authorList>
    </citation>
    <scope>NUCLEOTIDE SEQUENCE</scope>
    <source>
        <strain evidence="1">CBS 757.83</strain>
    </source>
</reference>
<reference evidence="1" key="1">
    <citation type="journal article" date="2023" name="Mol. Phylogenet. Evol.">
        <title>Genome-scale phylogeny and comparative genomics of the fungal order Sordariales.</title>
        <authorList>
            <person name="Hensen N."/>
            <person name="Bonometti L."/>
            <person name="Westerberg I."/>
            <person name="Brannstrom I.O."/>
            <person name="Guillou S."/>
            <person name="Cros-Aarteil S."/>
            <person name="Calhoun S."/>
            <person name="Haridas S."/>
            <person name="Kuo A."/>
            <person name="Mondo S."/>
            <person name="Pangilinan J."/>
            <person name="Riley R."/>
            <person name="LaButti K."/>
            <person name="Andreopoulos B."/>
            <person name="Lipzen A."/>
            <person name="Chen C."/>
            <person name="Yan M."/>
            <person name="Daum C."/>
            <person name="Ng V."/>
            <person name="Clum A."/>
            <person name="Steindorff A."/>
            <person name="Ohm R.A."/>
            <person name="Martin F."/>
            <person name="Silar P."/>
            <person name="Natvig D.O."/>
            <person name="Lalanne C."/>
            <person name="Gautier V."/>
            <person name="Ament-Velasquez S.L."/>
            <person name="Kruys A."/>
            <person name="Hutchinson M.I."/>
            <person name="Powell A.J."/>
            <person name="Barry K."/>
            <person name="Miller A.N."/>
            <person name="Grigoriev I.V."/>
            <person name="Debuchy R."/>
            <person name="Gladieux P."/>
            <person name="Hiltunen Thoren M."/>
            <person name="Johannesson H."/>
        </authorList>
    </citation>
    <scope>NUCLEOTIDE SEQUENCE</scope>
    <source>
        <strain evidence="1">CBS 757.83</strain>
    </source>
</reference>